<evidence type="ECO:0000313" key="6">
    <source>
        <dbReference type="EMBL" id="NWH70266.1"/>
    </source>
</evidence>
<evidence type="ECO:0000256" key="2">
    <source>
        <dbReference type="ARBA" id="ARBA00006484"/>
    </source>
</evidence>
<dbReference type="PRINTS" id="PR00080">
    <property type="entry name" value="SDRFAMILY"/>
</dbReference>
<evidence type="ECO:0000256" key="3">
    <source>
        <dbReference type="ARBA" id="ARBA00023002"/>
    </source>
</evidence>
<proteinExistence type="inferred from homology"/>
<evidence type="ECO:0000256" key="4">
    <source>
        <dbReference type="ARBA" id="ARBA00023160"/>
    </source>
</evidence>
<dbReference type="EMBL" id="WAAB01002086">
    <property type="protein sequence ID" value="NWH70266.1"/>
    <property type="molecule type" value="Genomic_DNA"/>
</dbReference>
<comment type="similarity">
    <text evidence="2">Belongs to the short-chain dehydrogenases/reductases (SDR) family.</text>
</comment>
<dbReference type="GO" id="GO:0016616">
    <property type="term" value="F:oxidoreductase activity, acting on the CH-OH group of donors, NAD or NADP as acceptor"/>
    <property type="evidence" value="ECO:0007669"/>
    <property type="project" value="TreeGrafter"/>
</dbReference>
<name>A0A850WI60_PIACA</name>
<keyword evidence="4" id="KW-0275">Fatty acid biosynthesis</keyword>
<accession>A0A850WI60</accession>
<keyword evidence="4" id="KW-0443">Lipid metabolism</keyword>
<gene>
    <name evidence="6" type="primary">Hsd17b8</name>
    <name evidence="6" type="ORF">PIACAY_R14526</name>
</gene>
<feature type="region of interest" description="Disordered" evidence="5">
    <location>
        <begin position="70"/>
        <end position="89"/>
    </location>
</feature>
<dbReference type="Gene3D" id="3.40.50.720">
    <property type="entry name" value="NAD(P)-binding Rossmann-like Domain"/>
    <property type="match status" value="1"/>
</dbReference>
<dbReference type="InterPro" id="IPR002347">
    <property type="entry name" value="SDR_fam"/>
</dbReference>
<dbReference type="SUPFAM" id="SSF51735">
    <property type="entry name" value="NAD(P)-binding Rossmann-fold domains"/>
    <property type="match status" value="1"/>
</dbReference>
<keyword evidence="4" id="KW-0276">Fatty acid metabolism</keyword>
<dbReference type="InterPro" id="IPR036291">
    <property type="entry name" value="NAD(P)-bd_dom_sf"/>
</dbReference>
<dbReference type="PRINTS" id="PR00081">
    <property type="entry name" value="GDHRDH"/>
</dbReference>
<organism evidence="6 7">
    <name type="scientific">Piaya cayana</name>
    <name type="common">Common squirrel cuckoo</name>
    <dbReference type="NCBI Taxonomy" id="33601"/>
    <lineage>
        <taxon>Eukaryota</taxon>
        <taxon>Metazoa</taxon>
        <taxon>Chordata</taxon>
        <taxon>Craniata</taxon>
        <taxon>Vertebrata</taxon>
        <taxon>Euteleostomi</taxon>
        <taxon>Archelosauria</taxon>
        <taxon>Archosauria</taxon>
        <taxon>Dinosauria</taxon>
        <taxon>Saurischia</taxon>
        <taxon>Theropoda</taxon>
        <taxon>Coelurosauria</taxon>
        <taxon>Aves</taxon>
        <taxon>Neognathae</taxon>
        <taxon>Neoaves</taxon>
        <taxon>Otidimorphae</taxon>
        <taxon>Cuculiformes</taxon>
        <taxon>Coccyzidae</taxon>
        <taxon>Piaya</taxon>
    </lineage>
</organism>
<dbReference type="GO" id="GO:0006633">
    <property type="term" value="P:fatty acid biosynthetic process"/>
    <property type="evidence" value="ECO:0007669"/>
    <property type="project" value="UniProtKB-KW"/>
</dbReference>
<keyword evidence="3" id="KW-0560">Oxidoreductase</keyword>
<protein>
    <submittedName>
        <fullName evidence="6">DHB8 dehydrogenase</fullName>
    </submittedName>
</protein>
<comment type="caution">
    <text evidence="6">The sequence shown here is derived from an EMBL/GenBank/DDBJ whole genome shotgun (WGS) entry which is preliminary data.</text>
</comment>
<dbReference type="GO" id="GO:0048038">
    <property type="term" value="F:quinone binding"/>
    <property type="evidence" value="ECO:0007669"/>
    <property type="project" value="TreeGrafter"/>
</dbReference>
<dbReference type="AlphaFoldDB" id="A0A850WI60"/>
<dbReference type="PANTHER" id="PTHR42760:SF83">
    <property type="entry name" value="(3R)-3-HYDROXYACYL-COA DEHYDROGENASE"/>
    <property type="match status" value="1"/>
</dbReference>
<dbReference type="Pfam" id="PF00106">
    <property type="entry name" value="adh_short"/>
    <property type="match status" value="1"/>
</dbReference>
<dbReference type="OrthoDB" id="9393331at2759"/>
<dbReference type="PANTHER" id="PTHR42760">
    <property type="entry name" value="SHORT-CHAIN DEHYDROGENASES/REDUCTASES FAMILY MEMBER"/>
    <property type="match status" value="1"/>
</dbReference>
<dbReference type="Proteomes" id="UP000653271">
    <property type="component" value="Unassembled WGS sequence"/>
</dbReference>
<feature type="non-terminal residue" evidence="6">
    <location>
        <position position="89"/>
    </location>
</feature>
<reference evidence="6" key="1">
    <citation type="submission" date="2019-09" db="EMBL/GenBank/DDBJ databases">
        <title>Bird 10,000 Genomes (B10K) Project - Family phase.</title>
        <authorList>
            <person name="Zhang G."/>
        </authorList>
    </citation>
    <scope>NUCLEOTIDE SEQUENCE</scope>
    <source>
        <strain evidence="6">B10K-DU-008-47</strain>
        <tissue evidence="6">Mixed tissue sample</tissue>
    </source>
</reference>
<keyword evidence="7" id="KW-1185">Reference proteome</keyword>
<feature type="non-terminal residue" evidence="6">
    <location>
        <position position="1"/>
    </location>
</feature>
<comment type="pathway">
    <text evidence="1">Lipid metabolism; fatty acid biosynthesis.</text>
</comment>
<sequence>VARALVAAGTGGSVVHVGSIVGKVGNLGQTNYAASKAGVEGLTRSCAKELARSQGWCRWDGSGTLRTWRMSAPSWPRGTAATSPGPAWR</sequence>
<evidence type="ECO:0000313" key="7">
    <source>
        <dbReference type="Proteomes" id="UP000653271"/>
    </source>
</evidence>
<evidence type="ECO:0000256" key="1">
    <source>
        <dbReference type="ARBA" id="ARBA00005194"/>
    </source>
</evidence>
<keyword evidence="4" id="KW-0444">Lipid biosynthesis</keyword>
<evidence type="ECO:0000256" key="5">
    <source>
        <dbReference type="SAM" id="MobiDB-lite"/>
    </source>
</evidence>